<dbReference type="NCBIfam" id="TIGR01311">
    <property type="entry name" value="glycerol_kin"/>
    <property type="match status" value="1"/>
</dbReference>
<dbReference type="GO" id="GO:0005524">
    <property type="term" value="F:ATP binding"/>
    <property type="evidence" value="ECO:0007669"/>
    <property type="project" value="UniProtKB-UniRule"/>
</dbReference>
<keyword evidence="4 10" id="KW-0547">Nucleotide-binding</keyword>
<evidence type="ECO:0000256" key="5">
    <source>
        <dbReference type="ARBA" id="ARBA00022777"/>
    </source>
</evidence>
<feature type="binding site" evidence="10">
    <location>
        <position position="13"/>
    </location>
    <ligand>
        <name>ATP</name>
        <dbReference type="ChEBI" id="CHEBI:30616"/>
    </ligand>
</feature>
<feature type="binding site" evidence="10">
    <location>
        <position position="82"/>
    </location>
    <ligand>
        <name>glycerol</name>
        <dbReference type="ChEBI" id="CHEBI:17754"/>
    </ligand>
</feature>
<feature type="binding site" evidence="10">
    <location>
        <position position="12"/>
    </location>
    <ligand>
        <name>ADP</name>
        <dbReference type="ChEBI" id="CHEBI:456216"/>
    </ligand>
</feature>
<feature type="binding site" evidence="10">
    <location>
        <position position="83"/>
    </location>
    <ligand>
        <name>sn-glycerol 3-phosphate</name>
        <dbReference type="ChEBI" id="CHEBI:57597"/>
    </ligand>
</feature>
<feature type="binding site" evidence="10">
    <location>
        <position position="16"/>
    </location>
    <ligand>
        <name>ADP</name>
        <dbReference type="ChEBI" id="CHEBI:456216"/>
    </ligand>
</feature>
<dbReference type="RefSeq" id="WP_086569336.1">
    <property type="nucleotide sequence ID" value="NZ_NGFP01000019.1"/>
</dbReference>
<evidence type="ECO:0000256" key="1">
    <source>
        <dbReference type="ARBA" id="ARBA00005190"/>
    </source>
</evidence>
<dbReference type="InterPro" id="IPR043129">
    <property type="entry name" value="ATPase_NBD"/>
</dbReference>
<sequence>MADFVGAVDQGTTSTRFMIFDHGGNEIARYQLEHEQILPRAGWVEHNPLEIWERTRAVIETTLTRANLTAADLAALGITNQRETTVVWNRITGRPYYNAIVWQDTRTDRIAAALDRDGRGDVIRRKAGLPPATYFSAGKIQWILENVDGVRKAAEAGDAIFGNTDTWLLWNLTGGTDGGVHVTDPTNASRTMLMDLETLEWDDELLSFFGIPRQMLPAIRPSSHPGLYGLTRGSGPMGGEVPLSGDLGDQQAATVGQVCFEVGEAKNTYGTGNFLLLNTGHELVRSKNGLLTTVCYQFGADRPVYALEGSIAVTGSAVQWLRDQLGIISGAAESEALARQVDDNGGVYFVPAFSGLFAPYWRSDARGAIVGLSRFNTNAHIARATLEAICYQSRDVVEAMRQDSGVALDVLRVDGGVTANDLCMQIQADILGVPVSKPVVAETTALGAAYAAGLAVGFWKSTDELKQNWQEDRRWQPEWSDERRTGGYAGWKKAVDRTLDWVDLS</sequence>
<accession>A0A2C9ZMI9</accession>
<feature type="binding site" evidence="10">
    <location>
        <position position="12"/>
    </location>
    <ligand>
        <name>ATP</name>
        <dbReference type="ChEBI" id="CHEBI:30616"/>
    </ligand>
</feature>
<dbReference type="EMBL" id="NGFP01000019">
    <property type="protein sequence ID" value="OUC98556.1"/>
    <property type="molecule type" value="Genomic_DNA"/>
</dbReference>
<dbReference type="InterPro" id="IPR018485">
    <property type="entry name" value="FGGY_C"/>
</dbReference>
<dbReference type="InterPro" id="IPR005999">
    <property type="entry name" value="Glycerol_kin"/>
</dbReference>
<dbReference type="EC" id="2.7.1.30" evidence="10"/>
<dbReference type="AlphaFoldDB" id="A0A2C9ZMI9"/>
<dbReference type="PANTHER" id="PTHR10196">
    <property type="entry name" value="SUGAR KINASE"/>
    <property type="match status" value="1"/>
</dbReference>
<feature type="binding site" evidence="10">
    <location>
        <position position="134"/>
    </location>
    <ligand>
        <name>glycerol</name>
        <dbReference type="ChEBI" id="CHEBI:17754"/>
    </ligand>
</feature>
<dbReference type="GO" id="GO:0004370">
    <property type="term" value="F:glycerol kinase activity"/>
    <property type="evidence" value="ECO:0007669"/>
    <property type="project" value="UniProtKB-UniRule"/>
</dbReference>
<dbReference type="Pfam" id="PF00370">
    <property type="entry name" value="FGGY_N"/>
    <property type="match status" value="1"/>
</dbReference>
<gene>
    <name evidence="10" type="primary">glpK</name>
    <name evidence="14" type="ORF">CA984_06710</name>
</gene>
<feature type="binding site" evidence="10">
    <location>
        <position position="416"/>
    </location>
    <ligand>
        <name>ATP</name>
        <dbReference type="ChEBI" id="CHEBI:30616"/>
    </ligand>
</feature>
<comment type="function">
    <text evidence="9 10">Key enzyme in the regulation of glycerol uptake and metabolism. Catalyzes the phosphorylation of glycerol to yield sn-glycerol 3-phosphate.</text>
</comment>
<keyword evidence="15" id="KW-1185">Reference proteome</keyword>
<dbReference type="Gene3D" id="3.30.420.40">
    <property type="match status" value="2"/>
</dbReference>
<dbReference type="GO" id="GO:0005829">
    <property type="term" value="C:cytosol"/>
    <property type="evidence" value="ECO:0007669"/>
    <property type="project" value="TreeGrafter"/>
</dbReference>
<dbReference type="CDD" id="cd07769">
    <property type="entry name" value="ASKHA_NBD_FGGY_GK"/>
    <property type="match status" value="1"/>
</dbReference>
<comment type="activity regulation">
    <text evidence="10">Inhibited by fructose 1,6-bisphosphate (FBP).</text>
</comment>
<dbReference type="Proteomes" id="UP000194761">
    <property type="component" value="Unassembled WGS sequence"/>
</dbReference>
<dbReference type="PROSITE" id="PS00933">
    <property type="entry name" value="FGGY_KINASES_1"/>
    <property type="match status" value="1"/>
</dbReference>
<feature type="binding site" evidence="10">
    <location>
        <position position="82"/>
    </location>
    <ligand>
        <name>sn-glycerol 3-phosphate</name>
        <dbReference type="ChEBI" id="CHEBI:57597"/>
    </ligand>
</feature>
<dbReference type="UniPathway" id="UPA00618">
    <property type="reaction ID" value="UER00672"/>
</dbReference>
<comment type="caution">
    <text evidence="14">The sequence shown here is derived from an EMBL/GenBank/DDBJ whole genome shotgun (WGS) entry which is preliminary data.</text>
</comment>
<evidence type="ECO:0000256" key="11">
    <source>
        <dbReference type="RuleBase" id="RU003733"/>
    </source>
</evidence>
<evidence type="ECO:0000256" key="10">
    <source>
        <dbReference type="HAMAP-Rule" id="MF_00186"/>
    </source>
</evidence>
<evidence type="ECO:0000256" key="9">
    <source>
        <dbReference type="ARBA" id="ARBA00054633"/>
    </source>
</evidence>
<dbReference type="SUPFAM" id="SSF53067">
    <property type="entry name" value="Actin-like ATPase domain"/>
    <property type="match status" value="2"/>
</dbReference>
<evidence type="ECO:0000313" key="14">
    <source>
        <dbReference type="EMBL" id="OUC98556.1"/>
    </source>
</evidence>
<proteinExistence type="inferred from homology"/>
<keyword evidence="5 10" id="KW-0418">Kinase</keyword>
<comment type="pathway">
    <text evidence="1 10">Polyol metabolism; glycerol degradation via glycerol kinase pathway; sn-glycerol 3-phosphate from glycerol: step 1/1.</text>
</comment>
<dbReference type="InterPro" id="IPR018484">
    <property type="entry name" value="FGGY_N"/>
</dbReference>
<feature type="binding site" evidence="10">
    <location>
        <position position="249"/>
    </location>
    <ligand>
        <name>glycerol</name>
        <dbReference type="ChEBI" id="CHEBI:17754"/>
    </ligand>
</feature>
<feature type="binding site" evidence="10">
    <location>
        <position position="420"/>
    </location>
    <ligand>
        <name>ADP</name>
        <dbReference type="ChEBI" id="CHEBI:456216"/>
    </ligand>
</feature>
<dbReference type="GO" id="GO:0006072">
    <property type="term" value="P:glycerol-3-phosphate metabolic process"/>
    <property type="evidence" value="ECO:0007669"/>
    <property type="project" value="InterPro"/>
</dbReference>
<evidence type="ECO:0000259" key="12">
    <source>
        <dbReference type="Pfam" id="PF00370"/>
    </source>
</evidence>
<dbReference type="HAMAP" id="MF_00186">
    <property type="entry name" value="Glycerol_kin"/>
    <property type="match status" value="1"/>
</dbReference>
<evidence type="ECO:0000256" key="4">
    <source>
        <dbReference type="ARBA" id="ARBA00022741"/>
    </source>
</evidence>
<keyword evidence="7 10" id="KW-0067">ATP-binding</keyword>
<evidence type="ECO:0000256" key="8">
    <source>
        <dbReference type="ARBA" id="ARBA00052101"/>
    </source>
</evidence>
<reference evidence="14 15" key="1">
    <citation type="submission" date="2017-05" db="EMBL/GenBank/DDBJ databases">
        <title>Biotechnological potential of actinobacteria isolated from South African environments.</title>
        <authorList>
            <person name="Le Roes-Hill M."/>
            <person name="Prins A."/>
            <person name="Durrell K.A."/>
        </authorList>
    </citation>
    <scope>NUCLEOTIDE SEQUENCE [LARGE SCALE GENOMIC DNA]</scope>
    <source>
        <strain evidence="14">M26</strain>
    </source>
</reference>
<name>A0A2C9ZMI9_9ACTN</name>
<dbReference type="Pfam" id="PF02782">
    <property type="entry name" value="FGGY_C"/>
    <property type="match status" value="1"/>
</dbReference>
<feature type="binding site" evidence="10">
    <location>
        <position position="250"/>
    </location>
    <ligand>
        <name>glycerol</name>
        <dbReference type="ChEBI" id="CHEBI:17754"/>
    </ligand>
</feature>
<feature type="binding site" evidence="10">
    <location>
        <position position="315"/>
    </location>
    <ligand>
        <name>ATP</name>
        <dbReference type="ChEBI" id="CHEBI:30616"/>
    </ligand>
</feature>
<evidence type="ECO:0000256" key="2">
    <source>
        <dbReference type="ARBA" id="ARBA00009156"/>
    </source>
</evidence>
<evidence type="ECO:0000256" key="3">
    <source>
        <dbReference type="ARBA" id="ARBA00022679"/>
    </source>
</evidence>
<feature type="binding site" evidence="10">
    <location>
        <position position="271"/>
    </location>
    <ligand>
        <name>ATP</name>
        <dbReference type="ChEBI" id="CHEBI:30616"/>
    </ligand>
</feature>
<evidence type="ECO:0000256" key="7">
    <source>
        <dbReference type="ARBA" id="ARBA00022840"/>
    </source>
</evidence>
<comment type="similarity">
    <text evidence="2 10 11">Belongs to the FGGY kinase family.</text>
</comment>
<feature type="binding site" evidence="10">
    <location>
        <position position="319"/>
    </location>
    <ligand>
        <name>ATP</name>
        <dbReference type="ChEBI" id="CHEBI:30616"/>
    </ligand>
</feature>
<feature type="binding site" evidence="10">
    <location>
        <position position="12"/>
    </location>
    <ligand>
        <name>sn-glycerol 3-phosphate</name>
        <dbReference type="ChEBI" id="CHEBI:57597"/>
    </ligand>
</feature>
<feature type="binding site" evidence="10">
    <location>
        <position position="271"/>
    </location>
    <ligand>
        <name>ADP</name>
        <dbReference type="ChEBI" id="CHEBI:456216"/>
    </ligand>
</feature>
<feature type="domain" description="Carbohydrate kinase FGGY N-terminal" evidence="12">
    <location>
        <begin position="6"/>
        <end position="256"/>
    </location>
</feature>
<feature type="binding site" evidence="10">
    <location>
        <position position="416"/>
    </location>
    <ligand>
        <name>ADP</name>
        <dbReference type="ChEBI" id="CHEBI:456216"/>
    </ligand>
</feature>
<protein>
    <recommendedName>
        <fullName evidence="10">Glycerol kinase</fullName>
        <ecNumber evidence="10">2.7.1.30</ecNumber>
    </recommendedName>
    <alternativeName>
        <fullName evidence="10">ATP:glycerol 3-phosphotransferase</fullName>
    </alternativeName>
    <alternativeName>
        <fullName evidence="10">Glycerokinase</fullName>
        <shortName evidence="10">GK</shortName>
    </alternativeName>
</protein>
<feature type="binding site" evidence="10">
    <location>
        <position position="134"/>
    </location>
    <ligand>
        <name>sn-glycerol 3-phosphate</name>
        <dbReference type="ChEBI" id="CHEBI:57597"/>
    </ligand>
</feature>
<comment type="catalytic activity">
    <reaction evidence="8 10">
        <text>glycerol + ATP = sn-glycerol 3-phosphate + ADP + H(+)</text>
        <dbReference type="Rhea" id="RHEA:21644"/>
        <dbReference type="ChEBI" id="CHEBI:15378"/>
        <dbReference type="ChEBI" id="CHEBI:17754"/>
        <dbReference type="ChEBI" id="CHEBI:30616"/>
        <dbReference type="ChEBI" id="CHEBI:57597"/>
        <dbReference type="ChEBI" id="CHEBI:456216"/>
        <dbReference type="EC" id="2.7.1.30"/>
    </reaction>
</comment>
<dbReference type="GO" id="GO:0019563">
    <property type="term" value="P:glycerol catabolic process"/>
    <property type="evidence" value="ECO:0007669"/>
    <property type="project" value="UniProtKB-UniRule"/>
</dbReference>
<evidence type="ECO:0000313" key="15">
    <source>
        <dbReference type="Proteomes" id="UP000194761"/>
    </source>
</evidence>
<feature type="binding site" evidence="10">
    <location>
        <position position="14"/>
    </location>
    <ligand>
        <name>ATP</name>
        <dbReference type="ChEBI" id="CHEBI:30616"/>
    </ligand>
</feature>
<evidence type="ECO:0000256" key="6">
    <source>
        <dbReference type="ARBA" id="ARBA00022798"/>
    </source>
</evidence>
<evidence type="ECO:0000259" key="13">
    <source>
        <dbReference type="Pfam" id="PF02782"/>
    </source>
</evidence>
<feature type="binding site" evidence="10">
    <location>
        <position position="315"/>
    </location>
    <ligand>
        <name>ADP</name>
        <dbReference type="ChEBI" id="CHEBI:456216"/>
    </ligand>
</feature>
<dbReference type="InterPro" id="IPR000577">
    <property type="entry name" value="Carb_kinase_FGGY"/>
</dbReference>
<dbReference type="NCBIfam" id="NF000756">
    <property type="entry name" value="PRK00047.1"/>
    <property type="match status" value="1"/>
</dbReference>
<dbReference type="FunFam" id="3.30.420.40:FF:000007">
    <property type="entry name" value="Glycerol kinase"/>
    <property type="match status" value="1"/>
</dbReference>
<dbReference type="PANTHER" id="PTHR10196:SF69">
    <property type="entry name" value="GLYCEROL KINASE"/>
    <property type="match status" value="1"/>
</dbReference>
<dbReference type="PROSITE" id="PS00445">
    <property type="entry name" value="FGGY_KINASES_2"/>
    <property type="match status" value="1"/>
</dbReference>
<feature type="binding site" evidence="10">
    <location>
        <position position="83"/>
    </location>
    <ligand>
        <name>glycerol</name>
        <dbReference type="ChEBI" id="CHEBI:17754"/>
    </ligand>
</feature>
<organism evidence="14 15">
    <name type="scientific">Streptosporangium minutum</name>
    <dbReference type="NCBI Taxonomy" id="569862"/>
    <lineage>
        <taxon>Bacteria</taxon>
        <taxon>Bacillati</taxon>
        <taxon>Actinomycetota</taxon>
        <taxon>Actinomycetes</taxon>
        <taxon>Streptosporangiales</taxon>
        <taxon>Streptosporangiaceae</taxon>
        <taxon>Streptosporangium</taxon>
    </lineage>
</organism>
<feature type="domain" description="Carbohydrate kinase FGGY C-terminal" evidence="13">
    <location>
        <begin position="266"/>
        <end position="455"/>
    </location>
</feature>
<feature type="binding site" evidence="10">
    <location>
        <position position="249"/>
    </location>
    <ligand>
        <name>sn-glycerol 3-phosphate</name>
        <dbReference type="ChEBI" id="CHEBI:57597"/>
    </ligand>
</feature>
<dbReference type="InterPro" id="IPR018483">
    <property type="entry name" value="Carb_kinase_FGGY_CS"/>
</dbReference>
<dbReference type="FunFam" id="3.30.420.40:FF:000008">
    <property type="entry name" value="Glycerol kinase"/>
    <property type="match status" value="1"/>
</dbReference>
<keyword evidence="3 10" id="KW-0808">Transferase</keyword>
<keyword evidence="6 10" id="KW-0319">Glycerol metabolism</keyword>
<dbReference type="PIRSF" id="PIRSF000538">
    <property type="entry name" value="GlpK"/>
    <property type="match status" value="1"/>
</dbReference>